<feature type="compositionally biased region" description="Low complexity" evidence="1">
    <location>
        <begin position="1"/>
        <end position="11"/>
    </location>
</feature>
<keyword evidence="2" id="KW-1133">Transmembrane helix</keyword>
<evidence type="ECO:0000313" key="4">
    <source>
        <dbReference type="Proteomes" id="UP001597139"/>
    </source>
</evidence>
<comment type="caution">
    <text evidence="3">The sequence shown here is derived from an EMBL/GenBank/DDBJ whole genome shotgun (WGS) entry which is preliminary data.</text>
</comment>
<dbReference type="RefSeq" id="WP_267644968.1">
    <property type="nucleotide sequence ID" value="NZ_JANHGR010000001.1"/>
</dbReference>
<dbReference type="AlphaFoldDB" id="A0ABD6BUR6"/>
<keyword evidence="2" id="KW-0812">Transmembrane</keyword>
<evidence type="ECO:0000256" key="2">
    <source>
        <dbReference type="SAM" id="Phobius"/>
    </source>
</evidence>
<gene>
    <name evidence="3" type="ORF">ACFSAU_15315</name>
</gene>
<accession>A0ABD6BUR6</accession>
<dbReference type="EMBL" id="JBHUCZ010000022">
    <property type="protein sequence ID" value="MFD1568863.1"/>
    <property type="molecule type" value="Genomic_DNA"/>
</dbReference>
<keyword evidence="2" id="KW-0472">Membrane</keyword>
<reference evidence="3 4" key="1">
    <citation type="journal article" date="2019" name="Int. J. Syst. Evol. Microbiol.">
        <title>The Global Catalogue of Microorganisms (GCM) 10K type strain sequencing project: providing services to taxonomists for standard genome sequencing and annotation.</title>
        <authorList>
            <consortium name="The Broad Institute Genomics Platform"/>
            <consortium name="The Broad Institute Genome Sequencing Center for Infectious Disease"/>
            <person name="Wu L."/>
            <person name="Ma J."/>
        </authorList>
    </citation>
    <scope>NUCLEOTIDE SEQUENCE [LARGE SCALE GENOMIC DNA]</scope>
    <source>
        <strain evidence="3 4">CGMCC 1.12859</strain>
    </source>
</reference>
<organism evidence="3 4">
    <name type="scientific">Halolamina litorea</name>
    <dbReference type="NCBI Taxonomy" id="1515593"/>
    <lineage>
        <taxon>Archaea</taxon>
        <taxon>Methanobacteriati</taxon>
        <taxon>Methanobacteriota</taxon>
        <taxon>Stenosarchaea group</taxon>
        <taxon>Halobacteria</taxon>
        <taxon>Halobacteriales</taxon>
        <taxon>Haloferacaceae</taxon>
    </lineage>
</organism>
<protein>
    <submittedName>
        <fullName evidence="3">Uncharacterized protein</fullName>
    </submittedName>
</protein>
<proteinExistence type="predicted"/>
<name>A0ABD6BUR6_9EURY</name>
<keyword evidence="4" id="KW-1185">Reference proteome</keyword>
<feature type="transmembrane region" description="Helical" evidence="2">
    <location>
        <begin position="33"/>
        <end position="54"/>
    </location>
</feature>
<evidence type="ECO:0000256" key="1">
    <source>
        <dbReference type="SAM" id="MobiDB-lite"/>
    </source>
</evidence>
<dbReference type="Proteomes" id="UP001597139">
    <property type="component" value="Unassembled WGS sequence"/>
</dbReference>
<feature type="region of interest" description="Disordered" evidence="1">
    <location>
        <begin position="1"/>
        <end position="20"/>
    </location>
</feature>
<evidence type="ECO:0000313" key="3">
    <source>
        <dbReference type="EMBL" id="MFD1568863.1"/>
    </source>
</evidence>
<sequence>MSETDSASAAAIGGGAGGAVGAGVASTTVTDPLLGTVLALAAGTMVGGVALVLYDRLGS</sequence>